<feature type="non-terminal residue" evidence="1">
    <location>
        <position position="1"/>
    </location>
</feature>
<evidence type="ECO:0000313" key="1">
    <source>
        <dbReference type="EMBL" id="CAG8854321.1"/>
    </source>
</evidence>
<sequence>DKKGCLSKINTTNNKIQLKTCDTKSTSSCNCVNNNNKISYNQLQGALKYDNV</sequence>
<organism evidence="1 2">
    <name type="scientific">Gigaspora margarita</name>
    <dbReference type="NCBI Taxonomy" id="4874"/>
    <lineage>
        <taxon>Eukaryota</taxon>
        <taxon>Fungi</taxon>
        <taxon>Fungi incertae sedis</taxon>
        <taxon>Mucoromycota</taxon>
        <taxon>Glomeromycotina</taxon>
        <taxon>Glomeromycetes</taxon>
        <taxon>Diversisporales</taxon>
        <taxon>Gigasporaceae</taxon>
        <taxon>Gigaspora</taxon>
    </lineage>
</organism>
<dbReference type="Proteomes" id="UP000789901">
    <property type="component" value="Unassembled WGS sequence"/>
</dbReference>
<comment type="caution">
    <text evidence="1">The sequence shown here is derived from an EMBL/GenBank/DDBJ whole genome shotgun (WGS) entry which is preliminary data.</text>
</comment>
<evidence type="ECO:0000313" key="2">
    <source>
        <dbReference type="Proteomes" id="UP000789901"/>
    </source>
</evidence>
<name>A0ABN7XIT0_GIGMA</name>
<accession>A0ABN7XIT0</accession>
<gene>
    <name evidence="1" type="ORF">GMARGA_LOCUS43142</name>
</gene>
<reference evidence="1 2" key="1">
    <citation type="submission" date="2021-06" db="EMBL/GenBank/DDBJ databases">
        <authorList>
            <person name="Kallberg Y."/>
            <person name="Tangrot J."/>
            <person name="Rosling A."/>
        </authorList>
    </citation>
    <scope>NUCLEOTIDE SEQUENCE [LARGE SCALE GENOMIC DNA]</scope>
    <source>
        <strain evidence="1 2">120-4 pot B 10/14</strain>
    </source>
</reference>
<protein>
    <submittedName>
        <fullName evidence="1">1404_t:CDS:1</fullName>
    </submittedName>
</protein>
<dbReference type="EMBL" id="CAJVQB010136181">
    <property type="protein sequence ID" value="CAG8854321.1"/>
    <property type="molecule type" value="Genomic_DNA"/>
</dbReference>
<keyword evidence="2" id="KW-1185">Reference proteome</keyword>
<proteinExistence type="predicted"/>
<feature type="non-terminal residue" evidence="1">
    <location>
        <position position="52"/>
    </location>
</feature>